<evidence type="ECO:0000259" key="8">
    <source>
        <dbReference type="Pfam" id="PF04083"/>
    </source>
</evidence>
<sequence length="537" mass="61160">MLAAPLLATAAPTTPLLVLLLAMVRFAAAERDAPRALAARRTPPYQQWRRVDGRTNYRRRLLTGGVHLPRRQWRQPTAAAAQVGEQLARHQRHFLASTVNPVMNHWRSIHDKLQVQSTWPGNGRYSDETSLLFTTGDYIRREGYSVERHTVITDDGYNLTLHRIPYGKNEDPSTVSRKPAVLVQHGILCSSTDWVIAGQNSSLAFVLSDAGYDVWLANSRGNTYSRNHVTLLPAKDPEKYWDFSWHEMGTIDLPNTIDYILDKTGEPDLNYVGHSMGTAIFFVLCSERPEYQEKVRSMAAMAPIAYLNHVKSPIMTFLSSVADPLAWLCNSLGYYEFRPNGKILLFAGKAFCEANPHAEGICDNLLFLYAGFDSKRLIKNILPIILAHTPAGASARQLTHFAQLMKRDRWFGQYNYNQQKNMEKYGQPEPPAYDLSQVAVPVALYHAQNDWLSTMEDVNVLAKELPNVVEKKVMPFPEFNHLDFLWANDIRDIVYEDLIRFMKRYDRKYPNQVPIQLSPDVDVNVVHPDYIIDSIGQ</sequence>
<evidence type="ECO:0000256" key="1">
    <source>
        <dbReference type="ARBA" id="ARBA00010701"/>
    </source>
</evidence>
<keyword evidence="9" id="KW-0645">Protease</keyword>
<feature type="signal peptide" evidence="7">
    <location>
        <begin position="1"/>
        <end position="29"/>
    </location>
</feature>
<dbReference type="OrthoDB" id="9974421at2759"/>
<accession>A0A5E4M0D1</accession>
<dbReference type="FunFam" id="3.40.50.1820:FF:000021">
    <property type="entry name" value="Lipase"/>
    <property type="match status" value="1"/>
</dbReference>
<dbReference type="GO" id="GO:0004177">
    <property type="term" value="F:aminopeptidase activity"/>
    <property type="evidence" value="ECO:0007669"/>
    <property type="project" value="UniProtKB-KW"/>
</dbReference>
<organism evidence="9 10">
    <name type="scientific">Cinara cedri</name>
    <dbReference type="NCBI Taxonomy" id="506608"/>
    <lineage>
        <taxon>Eukaryota</taxon>
        <taxon>Metazoa</taxon>
        <taxon>Ecdysozoa</taxon>
        <taxon>Arthropoda</taxon>
        <taxon>Hexapoda</taxon>
        <taxon>Insecta</taxon>
        <taxon>Pterygota</taxon>
        <taxon>Neoptera</taxon>
        <taxon>Paraneoptera</taxon>
        <taxon>Hemiptera</taxon>
        <taxon>Sternorrhyncha</taxon>
        <taxon>Aphidomorpha</taxon>
        <taxon>Aphidoidea</taxon>
        <taxon>Aphididae</taxon>
        <taxon>Lachninae</taxon>
        <taxon>Cinara</taxon>
    </lineage>
</organism>
<dbReference type="Pfam" id="PF04083">
    <property type="entry name" value="Abhydro_lipase"/>
    <property type="match status" value="1"/>
</dbReference>
<evidence type="ECO:0000256" key="2">
    <source>
        <dbReference type="ARBA" id="ARBA00022729"/>
    </source>
</evidence>
<keyword evidence="10" id="KW-1185">Reference proteome</keyword>
<evidence type="ECO:0000313" key="9">
    <source>
        <dbReference type="EMBL" id="VVC24413.1"/>
    </source>
</evidence>
<name>A0A5E4M0D1_9HEMI</name>
<keyword evidence="9" id="KW-0031">Aminopeptidase</keyword>
<dbReference type="InterPro" id="IPR029058">
    <property type="entry name" value="AB_hydrolase_fold"/>
</dbReference>
<comment type="similarity">
    <text evidence="1">Belongs to the AB hydrolase superfamily. Lipase family.</text>
</comment>
<evidence type="ECO:0000256" key="7">
    <source>
        <dbReference type="SAM" id="SignalP"/>
    </source>
</evidence>
<keyword evidence="2 7" id="KW-0732">Signal</keyword>
<evidence type="ECO:0000256" key="6">
    <source>
        <dbReference type="ARBA" id="ARBA00023180"/>
    </source>
</evidence>
<evidence type="ECO:0000256" key="4">
    <source>
        <dbReference type="ARBA" id="ARBA00022963"/>
    </source>
</evidence>
<feature type="chain" id="PRO_5022746299" evidence="7">
    <location>
        <begin position="30"/>
        <end position="537"/>
    </location>
</feature>
<gene>
    <name evidence="9" type="ORF">CINCED_3A024354</name>
</gene>
<dbReference type="Gene3D" id="3.40.50.1820">
    <property type="entry name" value="alpha/beta hydrolase"/>
    <property type="match status" value="1"/>
</dbReference>
<dbReference type="PANTHER" id="PTHR11005">
    <property type="entry name" value="LYSOSOMAL ACID LIPASE-RELATED"/>
    <property type="match status" value="1"/>
</dbReference>
<proteinExistence type="inferred from homology"/>
<keyword evidence="3 9" id="KW-0378">Hydrolase</keyword>
<evidence type="ECO:0000313" key="10">
    <source>
        <dbReference type="Proteomes" id="UP000325440"/>
    </source>
</evidence>
<feature type="domain" description="Partial AB-hydrolase lipase" evidence="8">
    <location>
        <begin position="137"/>
        <end position="197"/>
    </location>
</feature>
<dbReference type="AlphaFoldDB" id="A0A5E4M0D1"/>
<evidence type="ECO:0000256" key="5">
    <source>
        <dbReference type="ARBA" id="ARBA00023098"/>
    </source>
</evidence>
<evidence type="ECO:0000256" key="3">
    <source>
        <dbReference type="ARBA" id="ARBA00022801"/>
    </source>
</evidence>
<keyword evidence="5" id="KW-0443">Lipid metabolism</keyword>
<dbReference type="Proteomes" id="UP000325440">
    <property type="component" value="Unassembled WGS sequence"/>
</dbReference>
<keyword evidence="4" id="KW-0442">Lipid degradation</keyword>
<dbReference type="GO" id="GO:0016042">
    <property type="term" value="P:lipid catabolic process"/>
    <property type="evidence" value="ECO:0007669"/>
    <property type="project" value="UniProtKB-KW"/>
</dbReference>
<dbReference type="SUPFAM" id="SSF53474">
    <property type="entry name" value="alpha/beta-Hydrolases"/>
    <property type="match status" value="1"/>
</dbReference>
<reference evidence="9 10" key="1">
    <citation type="submission" date="2019-08" db="EMBL/GenBank/DDBJ databases">
        <authorList>
            <person name="Alioto T."/>
            <person name="Alioto T."/>
            <person name="Gomez Garrido J."/>
        </authorList>
    </citation>
    <scope>NUCLEOTIDE SEQUENCE [LARGE SCALE GENOMIC DNA]</scope>
</reference>
<dbReference type="EMBL" id="CABPRJ010000002">
    <property type="protein sequence ID" value="VVC24413.1"/>
    <property type="molecule type" value="Genomic_DNA"/>
</dbReference>
<protein>
    <submittedName>
        <fullName evidence="9">Partial AB-hydrolase lipase domain,Serine aminopeptidase, S33,Alpha/Beta hydrolase fold</fullName>
    </submittedName>
</protein>
<keyword evidence="6" id="KW-0325">Glycoprotein</keyword>
<dbReference type="InterPro" id="IPR006693">
    <property type="entry name" value="AB_hydrolase_lipase"/>
</dbReference>